<comment type="function">
    <text evidence="10">Involved in the system for phosphate transport across the cytoplasmic membrane.</text>
</comment>
<evidence type="ECO:0000256" key="10">
    <source>
        <dbReference type="RuleBase" id="RU367119"/>
    </source>
</evidence>
<comment type="similarity">
    <text evidence="3 10">Belongs to the PstS family.</text>
</comment>
<dbReference type="PANTHER" id="PTHR30570:SF1">
    <property type="entry name" value="PHOSPHATE-BINDING PROTEIN PSTS"/>
    <property type="match status" value="1"/>
</dbReference>
<evidence type="ECO:0000256" key="7">
    <source>
        <dbReference type="ARBA" id="ARBA00022729"/>
    </source>
</evidence>
<feature type="compositionally biased region" description="Low complexity" evidence="11">
    <location>
        <begin position="26"/>
        <end position="63"/>
    </location>
</feature>
<sequence>MKLKNKVLAVLLTIALVGVLGGCGKTNNTNSNTSDNTTTEPTQAATETPAATDDTSSTDNLSGTVTITGSTSVEKILNDMIDEFTASNPDVTINYTGTGSSAGISDSIAGANDIGASSRDLKDDEKSAGLKEVTFAYDGIAIAVNPANTLTDISVEDLAKIFSGQITNWKDVGGKDATIVVVSREGASGTRSAFEELVKLEDAGGLTEDATVAEGNGSVQTTVAGNENAIGYVSFSYIDSTVKALTVNGVEGTPENAKSGTYVLSRPFLFVYDEAKASAAAKAFVEFSLSDDGQAFVEKHGGIKLD</sequence>
<evidence type="ECO:0000256" key="3">
    <source>
        <dbReference type="ARBA" id="ARBA00008725"/>
    </source>
</evidence>
<evidence type="ECO:0000256" key="11">
    <source>
        <dbReference type="SAM" id="MobiDB-lite"/>
    </source>
</evidence>
<evidence type="ECO:0000256" key="4">
    <source>
        <dbReference type="ARBA" id="ARBA00011529"/>
    </source>
</evidence>
<evidence type="ECO:0000313" key="13">
    <source>
        <dbReference type="EMBL" id="SHO52103.1"/>
    </source>
</evidence>
<name>A0A1M7YHM4_9FIRM</name>
<proteinExistence type="inferred from homology"/>
<dbReference type="InterPro" id="IPR024370">
    <property type="entry name" value="PBP_domain"/>
</dbReference>
<evidence type="ECO:0000256" key="1">
    <source>
        <dbReference type="ARBA" id="ARBA00002841"/>
    </source>
</evidence>
<organism evidence="13 14">
    <name type="scientific">Anaerocolumna xylanovorans DSM 12503</name>
    <dbReference type="NCBI Taxonomy" id="1121345"/>
    <lineage>
        <taxon>Bacteria</taxon>
        <taxon>Bacillati</taxon>
        <taxon>Bacillota</taxon>
        <taxon>Clostridia</taxon>
        <taxon>Lachnospirales</taxon>
        <taxon>Lachnospiraceae</taxon>
        <taxon>Anaerocolumna</taxon>
    </lineage>
</organism>
<keyword evidence="8 10" id="KW-0564">Palmitate</keyword>
<evidence type="ECO:0000256" key="2">
    <source>
        <dbReference type="ARBA" id="ARBA00004193"/>
    </source>
</evidence>
<dbReference type="RefSeq" id="WP_073590147.1">
    <property type="nucleotide sequence ID" value="NZ_FRFD01000010.1"/>
</dbReference>
<evidence type="ECO:0000256" key="9">
    <source>
        <dbReference type="ARBA" id="ARBA00023288"/>
    </source>
</evidence>
<accession>A0A1M7YHM4</accession>
<dbReference type="GO" id="GO:0005886">
    <property type="term" value="C:plasma membrane"/>
    <property type="evidence" value="ECO:0007669"/>
    <property type="project" value="UniProtKB-SubCell"/>
</dbReference>
<keyword evidence="9 10" id="KW-0449">Lipoprotein</keyword>
<dbReference type="GO" id="GO:0006817">
    <property type="term" value="P:phosphate ion transport"/>
    <property type="evidence" value="ECO:0007669"/>
    <property type="project" value="UniProtKB-UniRule"/>
</dbReference>
<dbReference type="CDD" id="cd13653">
    <property type="entry name" value="PBP2_phosphate_like_1"/>
    <property type="match status" value="1"/>
</dbReference>
<dbReference type="PROSITE" id="PS51257">
    <property type="entry name" value="PROKAR_LIPOPROTEIN"/>
    <property type="match status" value="1"/>
</dbReference>
<evidence type="ECO:0000313" key="14">
    <source>
        <dbReference type="Proteomes" id="UP000184612"/>
    </source>
</evidence>
<dbReference type="PANTHER" id="PTHR30570">
    <property type="entry name" value="PERIPLASMIC PHOSPHATE BINDING COMPONENT OF PHOSPHATE ABC TRANSPORTER"/>
    <property type="match status" value="1"/>
</dbReference>
<dbReference type="STRING" id="1121345.SAMN02745217_03506"/>
<dbReference type="Pfam" id="PF12849">
    <property type="entry name" value="PBP_like_2"/>
    <property type="match status" value="1"/>
</dbReference>
<feature type="signal peptide" evidence="10">
    <location>
        <begin position="1"/>
        <end position="22"/>
    </location>
</feature>
<gene>
    <name evidence="13" type="ORF">SAMN02745217_03506</name>
</gene>
<dbReference type="Gene3D" id="3.40.190.10">
    <property type="entry name" value="Periplasmic binding protein-like II"/>
    <property type="match status" value="2"/>
</dbReference>
<keyword evidence="5 10" id="KW-0813">Transport</keyword>
<dbReference type="GO" id="GO:0042301">
    <property type="term" value="F:phosphate ion binding"/>
    <property type="evidence" value="ECO:0007669"/>
    <property type="project" value="UniProtKB-UniRule"/>
</dbReference>
<dbReference type="AlphaFoldDB" id="A0A1M7YHM4"/>
<dbReference type="NCBIfam" id="TIGR02136">
    <property type="entry name" value="ptsS_2"/>
    <property type="match status" value="1"/>
</dbReference>
<dbReference type="SUPFAM" id="SSF53850">
    <property type="entry name" value="Periplasmic binding protein-like II"/>
    <property type="match status" value="1"/>
</dbReference>
<keyword evidence="10" id="KW-1003">Cell membrane</keyword>
<keyword evidence="6 10" id="KW-0592">Phosphate transport</keyword>
<dbReference type="Proteomes" id="UP000184612">
    <property type="component" value="Unassembled WGS sequence"/>
</dbReference>
<keyword evidence="10" id="KW-0472">Membrane</keyword>
<evidence type="ECO:0000256" key="8">
    <source>
        <dbReference type="ARBA" id="ARBA00023139"/>
    </source>
</evidence>
<evidence type="ECO:0000259" key="12">
    <source>
        <dbReference type="Pfam" id="PF12849"/>
    </source>
</evidence>
<dbReference type="EMBL" id="FRFD01000010">
    <property type="protein sequence ID" value="SHO52103.1"/>
    <property type="molecule type" value="Genomic_DNA"/>
</dbReference>
<keyword evidence="14" id="KW-1185">Reference proteome</keyword>
<keyword evidence="7 10" id="KW-0732">Signal</keyword>
<dbReference type="OrthoDB" id="9790048at2"/>
<evidence type="ECO:0000256" key="5">
    <source>
        <dbReference type="ARBA" id="ARBA00022448"/>
    </source>
</evidence>
<evidence type="ECO:0000256" key="6">
    <source>
        <dbReference type="ARBA" id="ARBA00022592"/>
    </source>
</evidence>
<dbReference type="InterPro" id="IPR050811">
    <property type="entry name" value="Phosphate_ABC_transporter"/>
</dbReference>
<dbReference type="InterPro" id="IPR011862">
    <property type="entry name" value="Phos-bd"/>
</dbReference>
<comment type="subcellular location">
    <subcellularLocation>
        <location evidence="2 10">Cell membrane</location>
        <topology evidence="2 10">Lipid-anchor</topology>
    </subcellularLocation>
</comment>
<feature type="chain" id="PRO_5039754740" description="Phosphate-binding protein" evidence="10">
    <location>
        <begin position="23"/>
        <end position="306"/>
    </location>
</feature>
<comment type="subunit">
    <text evidence="4 10">The complex is composed of two ATP-binding proteins (PstB), two transmembrane proteins (PstC and PstA) and a solute-binding protein (PstS).</text>
</comment>
<protein>
    <recommendedName>
        <fullName evidence="10">Phosphate-binding protein</fullName>
    </recommendedName>
</protein>
<feature type="domain" description="PBP" evidence="12">
    <location>
        <begin position="56"/>
        <end position="291"/>
    </location>
</feature>
<comment type="function">
    <text evidence="1">Part of the ABC transporter complex PstSACB involved in phosphate import.</text>
</comment>
<reference evidence="13 14" key="1">
    <citation type="submission" date="2016-12" db="EMBL/GenBank/DDBJ databases">
        <authorList>
            <person name="Song W.-J."/>
            <person name="Kurnit D.M."/>
        </authorList>
    </citation>
    <scope>NUCLEOTIDE SEQUENCE [LARGE SCALE GENOMIC DNA]</scope>
    <source>
        <strain evidence="13 14">DSM 12503</strain>
    </source>
</reference>
<feature type="region of interest" description="Disordered" evidence="11">
    <location>
        <begin position="25"/>
        <end position="63"/>
    </location>
</feature>